<evidence type="ECO:0000313" key="4">
    <source>
        <dbReference type="EMBL" id="CZR59989.1"/>
    </source>
</evidence>
<name>A0A1L7X4N9_9HELO</name>
<dbReference type="OrthoDB" id="47785at2759"/>
<dbReference type="GO" id="GO:0006281">
    <property type="term" value="P:DNA repair"/>
    <property type="evidence" value="ECO:0007669"/>
    <property type="project" value="InterPro"/>
</dbReference>
<dbReference type="SUPFAM" id="SSF56024">
    <property type="entry name" value="Phospholipase D/nuclease"/>
    <property type="match status" value="1"/>
</dbReference>
<organism evidence="4 5">
    <name type="scientific">Phialocephala subalpina</name>
    <dbReference type="NCBI Taxonomy" id="576137"/>
    <lineage>
        <taxon>Eukaryota</taxon>
        <taxon>Fungi</taxon>
        <taxon>Dikarya</taxon>
        <taxon>Ascomycota</taxon>
        <taxon>Pezizomycotina</taxon>
        <taxon>Leotiomycetes</taxon>
        <taxon>Helotiales</taxon>
        <taxon>Mollisiaceae</taxon>
        <taxon>Phialocephala</taxon>
        <taxon>Phialocephala fortinii species complex</taxon>
    </lineage>
</organism>
<feature type="region of interest" description="Disordered" evidence="3">
    <location>
        <begin position="18"/>
        <end position="113"/>
    </location>
</feature>
<dbReference type="AlphaFoldDB" id="A0A1L7X4N9"/>
<dbReference type="PROSITE" id="PS50330">
    <property type="entry name" value="UIM"/>
    <property type="match status" value="1"/>
</dbReference>
<feature type="compositionally biased region" description="Polar residues" evidence="3">
    <location>
        <begin position="195"/>
        <end position="204"/>
    </location>
</feature>
<feature type="active site" description="Nucleophile" evidence="1">
    <location>
        <position position="312"/>
    </location>
</feature>
<evidence type="ECO:0000256" key="3">
    <source>
        <dbReference type="SAM" id="MobiDB-lite"/>
    </source>
</evidence>
<dbReference type="PANTHER" id="PTHR12415">
    <property type="entry name" value="TYROSYL-DNA PHOSPHODIESTERASE 1"/>
    <property type="match status" value="1"/>
</dbReference>
<reference evidence="4 5" key="1">
    <citation type="submission" date="2016-03" db="EMBL/GenBank/DDBJ databases">
        <authorList>
            <person name="Ploux O."/>
        </authorList>
    </citation>
    <scope>NUCLEOTIDE SEQUENCE [LARGE SCALE GENOMIC DNA]</scope>
    <source>
        <strain evidence="4 5">UAMH 11012</strain>
    </source>
</reference>
<dbReference type="GO" id="GO:0003690">
    <property type="term" value="F:double-stranded DNA binding"/>
    <property type="evidence" value="ECO:0007669"/>
    <property type="project" value="TreeGrafter"/>
</dbReference>
<sequence length="817" mass="89079">MSDDESDEDLKRAIALSLIESNPSPAEGKPAVIDLISDDEDDDLDAPVMAKPVQSAFKVLEEKQSLNERKAPSGRGSHEASKAEGSSSEKGSANISTTSSIPGQNPSMQQSCPPTSGILGLNRKQMEEERLARVARLTASRGVGLDESKSADESKKRRAVALSPKTHDGRNVKAKISTSSQLLVPKAVASDTVSQHSNSVSSNGHRIGPGSSGSGIQYPDGVVKKTWAYGCPRDGNDIKIEEVLQKDDLELAVLSAFQIDSDWIMSKLNEKTKVVWVLQAKSEAEKENWRDQAPKKYRFCFPSMDGIINCMHSKLQLLAHGSYLRIVVPSANLNTADPHVLIFRFPMTGVRVELWKMFAALSMVPSQHLNNAGMGVCFLIDLPKLPAGESAELTTQFGIELSYFLTALGMDQKIVDSLRKFDFSNTADIGFVHTIFPEHPTNSPRPVAAPTIRLGNGRGIADSGKLSKNSAQLPMKPSRLTFSFETNPTQSLMLTLTQAASIGNLNEDFIKAMCLACQGDDGLTEYGWRTGKSTRAKGPGETKRKPSDDFLSRCRVYFPTEETVSRSKGGTQVNQPQVMKDHNSTAKFYCGRGNANWPSPEEQFVSKRTIPEIPHARLCCPETGDVDAFEDDLHQGLSKSNGLRWKCESLRICLFSSSYAFTIGFLYVPSRSAPALQKLAAPDPDAGLSNEVTDSGSARSPTLKLQLEPEISGCFSILYLKHVPITFCKVLCTPASAQRRGKLVKDRTSKQPKLNCRNWECGVLVSASGSTLTRKPSEGEEGGQSLGMEVFDGVVPVPMLTPGEPYGARKPWYFAQH</sequence>
<dbReference type="GO" id="GO:0003697">
    <property type="term" value="F:single-stranded DNA binding"/>
    <property type="evidence" value="ECO:0007669"/>
    <property type="project" value="TreeGrafter"/>
</dbReference>
<feature type="region of interest" description="Disordered" evidence="3">
    <location>
        <begin position="195"/>
        <end position="216"/>
    </location>
</feature>
<dbReference type="InterPro" id="IPR003903">
    <property type="entry name" value="UIM_dom"/>
</dbReference>
<dbReference type="PANTHER" id="PTHR12415:SF4">
    <property type="entry name" value="TYROSYL-DNA PHOSPHODIESTERASE DOMAIN-CONTAINING PROTEIN"/>
    <property type="match status" value="1"/>
</dbReference>
<evidence type="ECO:0000256" key="1">
    <source>
        <dbReference type="PIRSR" id="PIRSR610347-1"/>
    </source>
</evidence>
<dbReference type="InterPro" id="IPR010347">
    <property type="entry name" value="Tdp1"/>
</dbReference>
<gene>
    <name evidence="4" type="ORF">PAC_09884</name>
</gene>
<feature type="compositionally biased region" description="Acidic residues" evidence="3">
    <location>
        <begin position="36"/>
        <end position="45"/>
    </location>
</feature>
<dbReference type="Gene3D" id="3.30.870.10">
    <property type="entry name" value="Endonuclease Chain A"/>
    <property type="match status" value="2"/>
</dbReference>
<accession>A0A1L7X4N9</accession>
<feature type="region of interest" description="Disordered" evidence="3">
    <location>
        <begin position="143"/>
        <end position="174"/>
    </location>
</feature>
<feature type="compositionally biased region" description="Low complexity" evidence="3">
    <location>
        <begin position="83"/>
        <end position="93"/>
    </location>
</feature>
<dbReference type="EMBL" id="FJOG01000015">
    <property type="protein sequence ID" value="CZR59989.1"/>
    <property type="molecule type" value="Genomic_DNA"/>
</dbReference>
<dbReference type="CDD" id="cd09122">
    <property type="entry name" value="PLDc_Tdp1_1"/>
    <property type="match status" value="1"/>
</dbReference>
<feature type="compositionally biased region" description="Basic and acidic residues" evidence="3">
    <location>
        <begin position="59"/>
        <end position="82"/>
    </location>
</feature>
<feature type="compositionally biased region" description="Basic and acidic residues" evidence="3">
    <location>
        <begin position="144"/>
        <end position="155"/>
    </location>
</feature>
<dbReference type="GO" id="GO:0005634">
    <property type="term" value="C:nucleus"/>
    <property type="evidence" value="ECO:0007669"/>
    <property type="project" value="InterPro"/>
</dbReference>
<feature type="binding site" evidence="2">
    <location>
        <position position="314"/>
    </location>
    <ligand>
        <name>substrate</name>
    </ligand>
</feature>
<evidence type="ECO:0000256" key="2">
    <source>
        <dbReference type="PIRSR" id="PIRSR610347-2"/>
    </source>
</evidence>
<dbReference type="Pfam" id="PF06087">
    <property type="entry name" value="Tyr-DNA_phospho"/>
    <property type="match status" value="2"/>
</dbReference>
<evidence type="ECO:0000313" key="5">
    <source>
        <dbReference type="Proteomes" id="UP000184330"/>
    </source>
</evidence>
<feature type="compositionally biased region" description="Polar residues" evidence="3">
    <location>
        <begin position="94"/>
        <end position="113"/>
    </location>
</feature>
<proteinExistence type="predicted"/>
<protein>
    <submittedName>
        <fullName evidence="4">Uncharacterized protein</fullName>
    </submittedName>
</protein>
<keyword evidence="5" id="KW-1185">Reference proteome</keyword>
<dbReference type="Proteomes" id="UP000184330">
    <property type="component" value="Unassembled WGS sequence"/>
</dbReference>
<dbReference type="GO" id="GO:0017005">
    <property type="term" value="F:3'-tyrosyl-DNA phosphodiesterase activity"/>
    <property type="evidence" value="ECO:0007669"/>
    <property type="project" value="TreeGrafter"/>
</dbReference>
<dbReference type="STRING" id="576137.A0A1L7X4N9"/>